<evidence type="ECO:0000313" key="4">
    <source>
        <dbReference type="Proteomes" id="UP000642920"/>
    </source>
</evidence>
<keyword evidence="1" id="KW-0175">Coiled coil</keyword>
<organism evidence="3 4">
    <name type="scientific">Marivirga atlantica</name>
    <dbReference type="NCBI Taxonomy" id="1548457"/>
    <lineage>
        <taxon>Bacteria</taxon>
        <taxon>Pseudomonadati</taxon>
        <taxon>Bacteroidota</taxon>
        <taxon>Cytophagia</taxon>
        <taxon>Cytophagales</taxon>
        <taxon>Marivirgaceae</taxon>
        <taxon>Marivirga</taxon>
    </lineage>
</organism>
<dbReference type="Proteomes" id="UP000642920">
    <property type="component" value="Unassembled WGS sequence"/>
</dbReference>
<evidence type="ECO:0000313" key="3">
    <source>
        <dbReference type="EMBL" id="MBL0765168.1"/>
    </source>
</evidence>
<keyword evidence="4" id="KW-1185">Reference proteome</keyword>
<protein>
    <submittedName>
        <fullName evidence="3">DUF4301 family protein</fullName>
    </submittedName>
</protein>
<dbReference type="InterPro" id="IPR025393">
    <property type="entry name" value="DUF4301"/>
</dbReference>
<gene>
    <name evidence="3" type="ORF">JKP34_07900</name>
</gene>
<accession>A0A937DGU5</accession>
<reference evidence="3" key="1">
    <citation type="submission" date="2021-01" db="EMBL/GenBank/DDBJ databases">
        <title>Marivirga sp. nov., isolated from intertidal surface sediments.</title>
        <authorList>
            <person name="Zhang M."/>
        </authorList>
    </citation>
    <scope>NUCLEOTIDE SEQUENCE</scope>
    <source>
        <strain evidence="3">SM1354</strain>
    </source>
</reference>
<feature type="coiled-coil region" evidence="1">
    <location>
        <begin position="2"/>
        <end position="29"/>
    </location>
</feature>
<sequence length="501" mass="57337">MNQEQKNEIQQMGKSVERVEEQLDRFKNGFPYLKIKKPATVESGIIKLSEKSLNQFIAFYEQRSYQYNITKFVPASGAASRMFKRLFAFLEEDESVAESDEFLKKFFGELEKFAFVKSLNKQLEAQGTSVEEAKNHKHYHQIVKALLLPEGLNYGELPKGLLEFHRYGDYAKTATSEHFTEGENYAKGIDGVVHLHFTVSPEHQQAFDKHVHELRKGFNDFEVSFSQQDPATDTIAVTPENEPFKEEDGSILFRPAGHGALIENLNKIDSDIVFIKNIDNVVPDRYKEETIMYKKALGGLLMSVQNQLFSHLEKLERNINELELIEVEEFAREELMLSFKSDYNELPFVEKIGYLQYLLHRPLRVCGMVKNTGEPGGGPFWVEENDGSYSLQIVETSQFNPNDSEAQEALKSATHFNPVDLVCAFKDYAGRKFDLRKYVDPDTGFITEKSKNGKALKALELPGLWNGAMSNWITLFVEVPIETFNPVKTVNDLLRKEHQGI</sequence>
<name>A0A937DGU5_9BACT</name>
<evidence type="ECO:0000259" key="2">
    <source>
        <dbReference type="Pfam" id="PF14134"/>
    </source>
</evidence>
<feature type="coiled-coil region" evidence="1">
    <location>
        <begin position="305"/>
        <end position="332"/>
    </location>
</feature>
<feature type="domain" description="DUF4301" evidence="2">
    <location>
        <begin position="3"/>
        <end position="499"/>
    </location>
</feature>
<dbReference type="AlphaFoldDB" id="A0A937DGU5"/>
<evidence type="ECO:0000256" key="1">
    <source>
        <dbReference type="SAM" id="Coils"/>
    </source>
</evidence>
<comment type="caution">
    <text evidence="3">The sequence shown here is derived from an EMBL/GenBank/DDBJ whole genome shotgun (WGS) entry which is preliminary data.</text>
</comment>
<dbReference type="EMBL" id="JAERQG010000002">
    <property type="protein sequence ID" value="MBL0765168.1"/>
    <property type="molecule type" value="Genomic_DNA"/>
</dbReference>
<dbReference type="RefSeq" id="WP_201919547.1">
    <property type="nucleotide sequence ID" value="NZ_JAERQG010000002.1"/>
</dbReference>
<proteinExistence type="predicted"/>
<dbReference type="Pfam" id="PF14134">
    <property type="entry name" value="DUF4301"/>
    <property type="match status" value="1"/>
</dbReference>
<dbReference type="InterPro" id="IPR029044">
    <property type="entry name" value="Nucleotide-diphossugar_trans"/>
</dbReference>
<dbReference type="SUPFAM" id="SSF53448">
    <property type="entry name" value="Nucleotide-diphospho-sugar transferases"/>
    <property type="match status" value="1"/>
</dbReference>